<dbReference type="Gene3D" id="1.25.40.20">
    <property type="entry name" value="Ankyrin repeat-containing domain"/>
    <property type="match status" value="1"/>
</dbReference>
<evidence type="ECO:0000256" key="1">
    <source>
        <dbReference type="PROSITE-ProRule" id="PRU00023"/>
    </source>
</evidence>
<dbReference type="RefSeq" id="WP_394417511.1">
    <property type="nucleotide sequence ID" value="NZ_JBIGIC010000022.1"/>
</dbReference>
<evidence type="ECO:0000313" key="3">
    <source>
        <dbReference type="EMBL" id="MFG6490387.1"/>
    </source>
</evidence>
<keyword evidence="4" id="KW-1185">Reference proteome</keyword>
<feature type="chain" id="PRO_5046716572" evidence="2">
    <location>
        <begin position="30"/>
        <end position="359"/>
    </location>
</feature>
<dbReference type="InterPro" id="IPR002110">
    <property type="entry name" value="Ankyrin_rpt"/>
</dbReference>
<comment type="caution">
    <text evidence="3">The sequence shown here is derived from an EMBL/GenBank/DDBJ whole genome shotgun (WGS) entry which is preliminary data.</text>
</comment>
<feature type="repeat" description="ANK" evidence="1">
    <location>
        <begin position="89"/>
        <end position="110"/>
    </location>
</feature>
<keyword evidence="1" id="KW-0040">ANK repeat</keyword>
<evidence type="ECO:0000256" key="2">
    <source>
        <dbReference type="SAM" id="SignalP"/>
    </source>
</evidence>
<dbReference type="InterPro" id="IPR036770">
    <property type="entry name" value="Ankyrin_rpt-contain_sf"/>
</dbReference>
<feature type="signal peptide" evidence="2">
    <location>
        <begin position="1"/>
        <end position="29"/>
    </location>
</feature>
<dbReference type="PROSITE" id="PS50297">
    <property type="entry name" value="ANK_REP_REGION"/>
    <property type="match status" value="1"/>
</dbReference>
<dbReference type="PROSITE" id="PS50088">
    <property type="entry name" value="ANK_REPEAT"/>
    <property type="match status" value="1"/>
</dbReference>
<dbReference type="EMBL" id="JBIGIC010000022">
    <property type="protein sequence ID" value="MFG6490387.1"/>
    <property type="molecule type" value="Genomic_DNA"/>
</dbReference>
<name>A0ABW7HLN4_9BURK</name>
<evidence type="ECO:0000313" key="4">
    <source>
        <dbReference type="Proteomes" id="UP001606134"/>
    </source>
</evidence>
<protein>
    <submittedName>
        <fullName evidence="3">Ankyrin repeat domain-containing protein</fullName>
    </submittedName>
</protein>
<gene>
    <name evidence="3" type="ORF">ACG04R_27210</name>
</gene>
<proteinExistence type="predicted"/>
<dbReference type="Pfam" id="PF00023">
    <property type="entry name" value="Ank"/>
    <property type="match status" value="1"/>
</dbReference>
<dbReference type="Proteomes" id="UP001606134">
    <property type="component" value="Unassembled WGS sequence"/>
</dbReference>
<accession>A0ABW7HLN4</accession>
<dbReference type="SUPFAM" id="SSF48403">
    <property type="entry name" value="Ankyrin repeat"/>
    <property type="match status" value="1"/>
</dbReference>
<reference evidence="3 4" key="1">
    <citation type="submission" date="2024-08" db="EMBL/GenBank/DDBJ databases">
        <authorList>
            <person name="Lu H."/>
        </authorList>
    </citation>
    <scope>NUCLEOTIDE SEQUENCE [LARGE SCALE GENOMIC DNA]</scope>
    <source>
        <strain evidence="3 4">BYS78W</strain>
    </source>
</reference>
<sequence length="359" mass="39098">MPVTLTFLRRSHALALLAALWLSLQPAQAEPQRTPQQLIEKLDVEIRRILADPKATRTPDDAEHAAAEQISALVNSTPDHLSLTQPDIHGTTPLMLAVSSGYAQIVEALLVSPSVRLAINAPDEAGETPWMMASFAPTLTLVACQPGALTRERYVLLPPYLARMGYLLKNRGAALGVIVRALEAAGAEPQPEAARRAWLARCPNSSAELRGALAQDGDLLQTLVAHAIARQAEFNKTARQSVDSLPDFPPKGMRFITAGPEARALRVTPLLQIRDLPCVSRPLPTLKGNIRWSGEVVLMVVASTRAGVIEVADIDALKVSGRHEDDVVPYFRARILEALAGYECEGQHVFEQEFQFKID</sequence>
<keyword evidence="2" id="KW-0732">Signal</keyword>
<organism evidence="3 4">
    <name type="scientific">Pelomonas candidula</name>
    <dbReference type="NCBI Taxonomy" id="3299025"/>
    <lineage>
        <taxon>Bacteria</taxon>
        <taxon>Pseudomonadati</taxon>
        <taxon>Pseudomonadota</taxon>
        <taxon>Betaproteobacteria</taxon>
        <taxon>Burkholderiales</taxon>
        <taxon>Sphaerotilaceae</taxon>
        <taxon>Roseateles</taxon>
    </lineage>
</organism>